<name>A0A9P5SDR4_9FUNG</name>
<sequence>MTIDILSRLPVELAYQILNKLSIADVVSCQSVSRQWYWISVDQSIWKHAFLERERPYAIPRSVLAPSYSSTQTPFSPTAPEPSITLDRDWKQYCRSRVISDRNWRQGDIQSLLTLTYHHSAIVRLRMKQGMLLSGDMFGHVAVWDTENYACQYVIEAAVGPIQLLDFSAKAMVMTVISRSGVCRIWSIETKCLICSFPAYDVACMTMNDDHLVLGGRDGQVQVVDFMTGATVKSTTAFAEELLQDIYIQNDTMVIATGRHIRIISIDTLQVLSTCPLPISPSVRTFCSVFHIRSLILLTDKHLLHIEWEALYKSINRDFVIDQDKELPPNLLKPPRVQKIKVPPIASITSIAIGGNHPRVLTTNADRPSLNGTIRVCPAPVLPTWEDDSYHEDAPEATKTTTAAPSVAAAATRLLESAEEETGIVLSSQVPAVAEYLESCGLKPSFMDVDEDVIVIGTSKGDIVVLSMMPQE</sequence>
<protein>
    <recommendedName>
        <fullName evidence="3">F-box domain-containing protein</fullName>
    </recommendedName>
</protein>
<dbReference type="InterPro" id="IPR015943">
    <property type="entry name" value="WD40/YVTN_repeat-like_dom_sf"/>
</dbReference>
<accession>A0A9P5SDR4</accession>
<evidence type="ECO:0000256" key="2">
    <source>
        <dbReference type="ARBA" id="ARBA00022737"/>
    </source>
</evidence>
<evidence type="ECO:0000259" key="3">
    <source>
        <dbReference type="PROSITE" id="PS50181"/>
    </source>
</evidence>
<dbReference type="AlphaFoldDB" id="A0A9P5SDR4"/>
<keyword evidence="2" id="KW-0677">Repeat</keyword>
<evidence type="ECO:0000256" key="1">
    <source>
        <dbReference type="ARBA" id="ARBA00022574"/>
    </source>
</evidence>
<dbReference type="SUPFAM" id="SSF50978">
    <property type="entry name" value="WD40 repeat-like"/>
    <property type="match status" value="1"/>
</dbReference>
<dbReference type="InterPro" id="IPR036047">
    <property type="entry name" value="F-box-like_dom_sf"/>
</dbReference>
<dbReference type="EMBL" id="JAAAUY010001039">
    <property type="protein sequence ID" value="KAF9324720.1"/>
    <property type="molecule type" value="Genomic_DNA"/>
</dbReference>
<dbReference type="Pfam" id="PF12937">
    <property type="entry name" value="F-box-like"/>
    <property type="match status" value="1"/>
</dbReference>
<dbReference type="PANTHER" id="PTHR44436:SF1">
    <property type="entry name" value="F-BOX_WD REPEAT-CONTAINING PROTEIN 2"/>
    <property type="match status" value="1"/>
</dbReference>
<dbReference type="SUPFAM" id="SSF81383">
    <property type="entry name" value="F-box domain"/>
    <property type="match status" value="1"/>
</dbReference>
<dbReference type="InterPro" id="IPR042627">
    <property type="entry name" value="FBXW2"/>
</dbReference>
<gene>
    <name evidence="4" type="ORF">BG006_000283</name>
</gene>
<reference evidence="4" key="1">
    <citation type="journal article" date="2020" name="Fungal Divers.">
        <title>Resolving the Mortierellaceae phylogeny through synthesis of multi-gene phylogenetics and phylogenomics.</title>
        <authorList>
            <person name="Vandepol N."/>
            <person name="Liber J."/>
            <person name="Desiro A."/>
            <person name="Na H."/>
            <person name="Kennedy M."/>
            <person name="Barry K."/>
            <person name="Grigoriev I.V."/>
            <person name="Miller A.N."/>
            <person name="O'Donnell K."/>
            <person name="Stajich J.E."/>
            <person name="Bonito G."/>
        </authorList>
    </citation>
    <scope>NUCLEOTIDE SEQUENCE</scope>
    <source>
        <strain evidence="4">NVP1</strain>
    </source>
</reference>
<dbReference type="InterPro" id="IPR036322">
    <property type="entry name" value="WD40_repeat_dom_sf"/>
</dbReference>
<organism evidence="4 5">
    <name type="scientific">Podila minutissima</name>
    <dbReference type="NCBI Taxonomy" id="64525"/>
    <lineage>
        <taxon>Eukaryota</taxon>
        <taxon>Fungi</taxon>
        <taxon>Fungi incertae sedis</taxon>
        <taxon>Mucoromycota</taxon>
        <taxon>Mortierellomycotina</taxon>
        <taxon>Mortierellomycetes</taxon>
        <taxon>Mortierellales</taxon>
        <taxon>Mortierellaceae</taxon>
        <taxon>Podila</taxon>
    </lineage>
</organism>
<dbReference type="Gene3D" id="1.20.1280.50">
    <property type="match status" value="1"/>
</dbReference>
<feature type="domain" description="F-box" evidence="3">
    <location>
        <begin position="3"/>
        <end position="49"/>
    </location>
</feature>
<keyword evidence="5" id="KW-1185">Reference proteome</keyword>
<dbReference type="PROSITE" id="PS50181">
    <property type="entry name" value="FBOX"/>
    <property type="match status" value="1"/>
</dbReference>
<dbReference type="Proteomes" id="UP000696485">
    <property type="component" value="Unassembled WGS sequence"/>
</dbReference>
<dbReference type="SMART" id="SM00256">
    <property type="entry name" value="FBOX"/>
    <property type="match status" value="1"/>
</dbReference>
<keyword evidence="1" id="KW-0853">WD repeat</keyword>
<dbReference type="InterPro" id="IPR001810">
    <property type="entry name" value="F-box_dom"/>
</dbReference>
<dbReference type="Gene3D" id="2.130.10.10">
    <property type="entry name" value="YVTN repeat-like/Quinoprotein amine dehydrogenase"/>
    <property type="match status" value="1"/>
</dbReference>
<proteinExistence type="predicted"/>
<evidence type="ECO:0000313" key="4">
    <source>
        <dbReference type="EMBL" id="KAF9324720.1"/>
    </source>
</evidence>
<comment type="caution">
    <text evidence="4">The sequence shown here is derived from an EMBL/GenBank/DDBJ whole genome shotgun (WGS) entry which is preliminary data.</text>
</comment>
<evidence type="ECO:0000313" key="5">
    <source>
        <dbReference type="Proteomes" id="UP000696485"/>
    </source>
</evidence>
<dbReference type="PANTHER" id="PTHR44436">
    <property type="entry name" value="F-BOX/WD REPEAT-CONTAINING PROTEIN 2"/>
    <property type="match status" value="1"/>
</dbReference>